<gene>
    <name evidence="1" type="ORF">ab3b_01251</name>
</gene>
<dbReference type="EMBL" id="JWHT01000029">
    <property type="protein sequence ID" value="KIU24204.1"/>
    <property type="molecule type" value="Genomic_DNA"/>
</dbReference>
<organism evidence="1 2">
    <name type="scientific">Weissella cibaria</name>
    <dbReference type="NCBI Taxonomy" id="137591"/>
    <lineage>
        <taxon>Bacteria</taxon>
        <taxon>Bacillati</taxon>
        <taxon>Bacillota</taxon>
        <taxon>Bacilli</taxon>
        <taxon>Lactobacillales</taxon>
        <taxon>Lactobacillaceae</taxon>
        <taxon>Weissella</taxon>
    </lineage>
</organism>
<dbReference type="Proteomes" id="UP000032289">
    <property type="component" value="Unassembled WGS sequence"/>
</dbReference>
<evidence type="ECO:0000313" key="2">
    <source>
        <dbReference type="Proteomes" id="UP000032289"/>
    </source>
</evidence>
<proteinExistence type="predicted"/>
<dbReference type="PANTHER" id="PTHR36439:SF1">
    <property type="entry name" value="DUF1697 DOMAIN-CONTAINING PROTEIN"/>
    <property type="match status" value="1"/>
</dbReference>
<evidence type="ECO:0008006" key="3">
    <source>
        <dbReference type="Google" id="ProtNLM"/>
    </source>
</evidence>
<dbReference type="InterPro" id="IPR012545">
    <property type="entry name" value="DUF1697"/>
</dbReference>
<dbReference type="Gene3D" id="3.30.70.1280">
    <property type="entry name" value="SP0830-like domains"/>
    <property type="match status" value="1"/>
</dbReference>
<evidence type="ECO:0000313" key="1">
    <source>
        <dbReference type="EMBL" id="KIU24204.1"/>
    </source>
</evidence>
<protein>
    <recommendedName>
        <fullName evidence="3">DUF1697 domain-containing protein</fullName>
    </recommendedName>
</protein>
<accession>A0A0D1KHA3</accession>
<reference evidence="1 2" key="1">
    <citation type="journal article" date="2015" name="Microbiology (Mosc.)">
        <title>Genomics of the Weissella cibaria species with an examination of its metabolic traits.</title>
        <authorList>
            <person name="Lynch K.M."/>
            <person name="Lucid A."/>
            <person name="Arendt E.K."/>
            <person name="Sleator R.D."/>
            <person name="Lucey B."/>
            <person name="Coffey A."/>
        </authorList>
    </citation>
    <scope>NUCLEOTIDE SEQUENCE [LARGE SCALE GENOMIC DNA]</scope>
    <source>
        <strain evidence="1 2">AB3b</strain>
    </source>
</reference>
<dbReference type="RefSeq" id="WP_052498602.1">
    <property type="nucleotide sequence ID" value="NZ_JWHT01000029.1"/>
</dbReference>
<dbReference type="PIRSF" id="PIRSF008502">
    <property type="entry name" value="UCP008502"/>
    <property type="match status" value="1"/>
</dbReference>
<comment type="caution">
    <text evidence="1">The sequence shown here is derived from an EMBL/GenBank/DDBJ whole genome shotgun (WGS) entry which is preliminary data.</text>
</comment>
<dbReference type="Pfam" id="PF08002">
    <property type="entry name" value="DUF1697"/>
    <property type="match status" value="1"/>
</dbReference>
<dbReference type="AlphaFoldDB" id="A0A0D1KHA3"/>
<dbReference type="PANTHER" id="PTHR36439">
    <property type="entry name" value="BLL4334 PROTEIN"/>
    <property type="match status" value="1"/>
</dbReference>
<dbReference type="Gene3D" id="3.30.70.1260">
    <property type="entry name" value="bacterial protein sp0830 like"/>
    <property type="match status" value="1"/>
</dbReference>
<dbReference type="PATRIC" id="fig|137591.24.peg.1222"/>
<sequence length="178" mass="19257">MTVYVALLRAINVGGKNKVPMSDLRLVFESLGLTDVKTMLNSGNVIFTATEVAVSVDKITATLAKTFGFDIPVFVMSREEVISAVDDAPTWWGIDDGGRHDTIVAVSAAEANRIFVTFSKFAGPGDYIAVKGRVIYISVIPELRNKSAILKISRTPEFGQVTVRGANTFKKLAAKLMS</sequence>
<name>A0A0D1KHA3_9LACO</name>
<dbReference type="SUPFAM" id="SSF160379">
    <property type="entry name" value="SP0830-like"/>
    <property type="match status" value="1"/>
</dbReference>